<name>A0A1M4TAE9_9FLAO</name>
<sequence length="215" mass="24494">MKIVLQIVLTIVIVVLGYFTYKSVYGPVEFNKAKQKRYAEVIEKLQDIRDSEIAHREVTGKFVGSFDSLVRFIDTAEFVLTQRKDTTYLDLEYKKRYGVDEYVEDVVIDTLGYVSIKDSLFKGTDRYKTMMNIPYTDNKKFDLEAGMLDKDGTMIPVFEAKVNKSDILSDLDQDLVVQEKQTVAVDGVNGAFIKVGSMTEVNTSGNWPKNYGDKD</sequence>
<dbReference type="OrthoDB" id="1466422at2"/>
<dbReference type="Proteomes" id="UP000184462">
    <property type="component" value="Unassembled WGS sequence"/>
</dbReference>
<keyword evidence="2" id="KW-1185">Reference proteome</keyword>
<dbReference type="EMBL" id="FQTW01000001">
    <property type="protein sequence ID" value="SHE41453.1"/>
    <property type="molecule type" value="Genomic_DNA"/>
</dbReference>
<dbReference type="RefSeq" id="WP_073191715.1">
    <property type="nucleotide sequence ID" value="NZ_FQTW01000001.1"/>
</dbReference>
<proteinExistence type="predicted"/>
<evidence type="ECO:0000313" key="2">
    <source>
        <dbReference type="Proteomes" id="UP000184462"/>
    </source>
</evidence>
<organism evidence="1 2">
    <name type="scientific">Psychroflexus salarius</name>
    <dbReference type="NCBI Taxonomy" id="1155689"/>
    <lineage>
        <taxon>Bacteria</taxon>
        <taxon>Pseudomonadati</taxon>
        <taxon>Bacteroidota</taxon>
        <taxon>Flavobacteriia</taxon>
        <taxon>Flavobacteriales</taxon>
        <taxon>Flavobacteriaceae</taxon>
        <taxon>Psychroflexus</taxon>
    </lineage>
</organism>
<gene>
    <name evidence="1" type="ORF">SAMN05444278_101569</name>
</gene>
<evidence type="ECO:0000313" key="1">
    <source>
        <dbReference type="EMBL" id="SHE41453.1"/>
    </source>
</evidence>
<dbReference type="AlphaFoldDB" id="A0A1M4TAE9"/>
<reference evidence="1 2" key="1">
    <citation type="submission" date="2016-11" db="EMBL/GenBank/DDBJ databases">
        <authorList>
            <person name="Jaros S."/>
            <person name="Januszkiewicz K."/>
            <person name="Wedrychowicz H."/>
        </authorList>
    </citation>
    <scope>NUCLEOTIDE SEQUENCE [LARGE SCALE GENOMIC DNA]</scope>
    <source>
        <strain evidence="1 2">DSM 25661</strain>
    </source>
</reference>
<dbReference type="STRING" id="1155689.SAMN05444278_101569"/>
<protein>
    <submittedName>
        <fullName evidence="1">Uncharacterized protein</fullName>
    </submittedName>
</protein>
<accession>A0A1M4TAE9</accession>